<dbReference type="PANTHER" id="PTHR43204:SF1">
    <property type="entry name" value="ABC TRANSPORTER I FAMILY MEMBER 6, CHLOROPLASTIC"/>
    <property type="match status" value="1"/>
</dbReference>
<dbReference type="HOGENOM" id="CLU_000604_48_1_2"/>
<dbReference type="InterPro" id="IPR003593">
    <property type="entry name" value="AAA+_ATPase"/>
</dbReference>
<dbReference type="SUPFAM" id="SSF52540">
    <property type="entry name" value="P-loop containing nucleoside triphosphate hydrolases"/>
    <property type="match status" value="1"/>
</dbReference>
<dbReference type="InterPro" id="IPR017871">
    <property type="entry name" value="ABC_transporter-like_CS"/>
</dbReference>
<evidence type="ECO:0000259" key="3">
    <source>
        <dbReference type="PROSITE" id="PS50893"/>
    </source>
</evidence>
<evidence type="ECO:0000256" key="2">
    <source>
        <dbReference type="ARBA" id="ARBA00022840"/>
    </source>
</evidence>
<dbReference type="Pfam" id="PF00005">
    <property type="entry name" value="ABC_tran"/>
    <property type="match status" value="1"/>
</dbReference>
<dbReference type="InterPro" id="IPR010230">
    <property type="entry name" value="FeS-cluster_ATPase_SufC"/>
</dbReference>
<evidence type="ECO:0000256" key="1">
    <source>
        <dbReference type="ARBA" id="ARBA00022741"/>
    </source>
</evidence>
<organism evidence="4 5">
    <name type="scientific">Thermoproteus tenax (strain ATCC 35583 / DSM 2078 / JCM 9277 / NBRC 100435 / Kra 1)</name>
    <dbReference type="NCBI Taxonomy" id="768679"/>
    <lineage>
        <taxon>Archaea</taxon>
        <taxon>Thermoproteota</taxon>
        <taxon>Thermoprotei</taxon>
        <taxon>Thermoproteales</taxon>
        <taxon>Thermoproteaceae</taxon>
        <taxon>Thermoproteus</taxon>
    </lineage>
</organism>
<dbReference type="GO" id="GO:0005524">
    <property type="term" value="F:ATP binding"/>
    <property type="evidence" value="ECO:0007669"/>
    <property type="project" value="UniProtKB-KW"/>
</dbReference>
<dbReference type="RefSeq" id="WP_014126850.1">
    <property type="nucleotide sequence ID" value="NC_016070.1"/>
</dbReference>
<dbReference type="AlphaFoldDB" id="G4RPU9"/>
<dbReference type="InterPro" id="IPR027417">
    <property type="entry name" value="P-loop_NTPase"/>
</dbReference>
<keyword evidence="2" id="KW-0067">ATP-binding</keyword>
<keyword evidence="5" id="KW-1185">Reference proteome</keyword>
<dbReference type="SMART" id="SM00382">
    <property type="entry name" value="AAA"/>
    <property type="match status" value="1"/>
</dbReference>
<dbReference type="GO" id="GO:0016887">
    <property type="term" value="F:ATP hydrolysis activity"/>
    <property type="evidence" value="ECO:0007669"/>
    <property type="project" value="InterPro"/>
</dbReference>
<dbReference type="Proteomes" id="UP000002654">
    <property type="component" value="Chromosome"/>
</dbReference>
<dbReference type="Gene3D" id="3.40.50.300">
    <property type="entry name" value="P-loop containing nucleotide triphosphate hydrolases"/>
    <property type="match status" value="1"/>
</dbReference>
<dbReference type="KEGG" id="ttn:TTX_0942"/>
<dbReference type="STRING" id="768679.TTX_0942"/>
<dbReference type="PaxDb" id="768679-TTX_0942"/>
<dbReference type="OrthoDB" id="18492at2157"/>
<keyword evidence="1" id="KW-0547">Nucleotide-binding</keyword>
<dbReference type="NCBIfam" id="TIGR01978">
    <property type="entry name" value="sufC"/>
    <property type="match status" value="1"/>
</dbReference>
<proteinExistence type="predicted"/>
<feature type="domain" description="ABC transporter" evidence="3">
    <location>
        <begin position="4"/>
        <end position="245"/>
    </location>
</feature>
<name>G4RPU9_THETK</name>
<evidence type="ECO:0000313" key="5">
    <source>
        <dbReference type="Proteomes" id="UP000002654"/>
    </source>
</evidence>
<dbReference type="CDD" id="cd03217">
    <property type="entry name" value="ABC_FeS_Assembly"/>
    <property type="match status" value="1"/>
</dbReference>
<dbReference type="InterPro" id="IPR003439">
    <property type="entry name" value="ABC_transporter-like_ATP-bd"/>
</dbReference>
<gene>
    <name evidence="4" type="primary">sufC</name>
    <name evidence="4" type="ordered locus">TTX_0942</name>
</gene>
<dbReference type="PATRIC" id="fig|768679.9.peg.952"/>
<dbReference type="EMBL" id="FN869859">
    <property type="protein sequence ID" value="CCC81594.1"/>
    <property type="molecule type" value="Genomic_DNA"/>
</dbReference>
<reference evidence="4 5" key="1">
    <citation type="journal article" date="2011" name="PLoS ONE">
        <title>The complete genome sequence of Thermoproteus tenax: a physiologically versatile member of the Crenarchaeota.</title>
        <authorList>
            <person name="Siebers B."/>
            <person name="Zaparty M."/>
            <person name="Raddatz G."/>
            <person name="Tjaden B."/>
            <person name="Albers S.V."/>
            <person name="Bell S.D."/>
            <person name="Blombach F."/>
            <person name="Kletzin A."/>
            <person name="Kyrpides N."/>
            <person name="Lanz C."/>
            <person name="Plagens A."/>
            <person name="Rampp M."/>
            <person name="Rosinus A."/>
            <person name="von Jan M."/>
            <person name="Makarova K.S."/>
            <person name="Klenk H.P."/>
            <person name="Schuster S.C."/>
            <person name="Hensel R."/>
        </authorList>
    </citation>
    <scope>NUCLEOTIDE SEQUENCE [LARGE SCALE GENOMIC DNA]</scope>
    <source>
        <strain evidence="5">ATCC 35583 / DSM 2078 / JCM 9277 / NBRC 100435 / Kra 1</strain>
    </source>
</reference>
<dbReference type="PROSITE" id="PS50893">
    <property type="entry name" value="ABC_TRANSPORTER_2"/>
    <property type="match status" value="1"/>
</dbReference>
<dbReference type="PROSITE" id="PS00211">
    <property type="entry name" value="ABC_TRANSPORTER_1"/>
    <property type="match status" value="1"/>
</dbReference>
<dbReference type="eggNOG" id="arCOG04236">
    <property type="taxonomic scope" value="Archaea"/>
</dbReference>
<dbReference type="PANTHER" id="PTHR43204">
    <property type="entry name" value="ABC TRANSPORTER I FAMILY MEMBER 6, CHLOROPLASTIC"/>
    <property type="match status" value="1"/>
</dbReference>
<protein>
    <submittedName>
        <fullName evidence="4">Cysteine desulfurase activator ATPase</fullName>
    </submittedName>
</protein>
<accession>G4RPU9</accession>
<sequence>MATLNVANLHVEVSGKRILRGVSLEVKQGEIVALMGPNGSGKSTLFQTIAGNPNYRIVEGDIAIDGVSIKDLAPEERFNKGIYVSFQSPISVPEVRFGFLIQAVMNKRMGRKMDEPNPKMAEALKIAEEIGLRRDIFDRGVGVGFSGGEFKRAEVLLAYLMRPAIAILDEPDSGLDIDGIAAVSKIISSLARESSGVLLSTHYARILKFLEPDRVYVMYSGRIIMAGGSEIVKRVEEVGYEGLFKESGVFQ</sequence>
<dbReference type="GeneID" id="11261835"/>
<evidence type="ECO:0000313" key="4">
    <source>
        <dbReference type="EMBL" id="CCC81594.1"/>
    </source>
</evidence>